<dbReference type="EMBL" id="FPBP01000001">
    <property type="protein sequence ID" value="SFU34987.1"/>
    <property type="molecule type" value="Genomic_DNA"/>
</dbReference>
<sequence>MYVHQDSPLRQLLSLLNVLFMTYPRVIDMLRTRTDCGSMSFNTHGSPQHDDGASGERVEQLDAAIERLAAANAIAEVSPVFEVIDAARPLMFDARGLEVLYTRVPALEAAGLFGGSDWNHPQTLVPSLAVRTVRHGDPVATLVECLSQIRLLAVAKGDYSHPSVSAEHAHHFLAQVLAMNLDLVVGDLHEGDRLRPDRLGYAVQYLYHYLLEHLGYENFLEHLVAEVWRILEQRPVQVDGIKQMVTQIAACLNTPDTLVGEVGEDARNLVNAVFGPTAGCREDPGFEVYTERLERMDDAALLQEAIAFAGAMHSTGLVSPYMPGFIRYLRSRWNALIPTALGLSYTGADAFHCYPALIHTLIDEALFAETSQAVYGLAMMLERGILYSPPVAPSLWRQLRLSLCDAAAQKIVAVFGNRRSPECFLLADVLNVLGRPLGVGQGNYPTCQSTRALSMWAFNMPAELLRIVAWAARDDEIVMRFEGNSISSRELGAGLAAEPPVDVDAVSLLTVPHLDRIYFEMGRRSAGRGEDPHKWVNAEFHGDHVGHGFRIAVDVFTGGLKDFEGFIRDFYAAYHPFYNGNIPVINPQPAGIAVTDSATRFLGWHAITIQRLALDPSQVMRVYFFNPNNDSGQDWGQGIVTSTQGNGELYGEASLPVAQFASRLYVFHYDPLEKGEPTDIPSDEVDRAMRLAQESWASGR</sequence>
<name>A0A1I7FFN4_9GAMM</name>
<dbReference type="AlphaFoldDB" id="A0A1I7FFN4"/>
<dbReference type="Proteomes" id="UP000198693">
    <property type="component" value="Unassembled WGS sequence"/>
</dbReference>
<dbReference type="STRING" id="463301.SAMN04487955_101453"/>
<reference evidence="2" key="1">
    <citation type="submission" date="2016-10" db="EMBL/GenBank/DDBJ databases">
        <authorList>
            <person name="Varghese N."/>
            <person name="Submissions S."/>
        </authorList>
    </citation>
    <scope>NUCLEOTIDE SEQUENCE [LARGE SCALE GENOMIC DNA]</scope>
    <source>
        <strain evidence="2">CGMCC 1.6981</strain>
    </source>
</reference>
<proteinExistence type="predicted"/>
<protein>
    <submittedName>
        <fullName evidence="1">Uncharacterized protein</fullName>
    </submittedName>
</protein>
<evidence type="ECO:0000313" key="1">
    <source>
        <dbReference type="EMBL" id="SFU34987.1"/>
    </source>
</evidence>
<organism evidence="1 2">
    <name type="scientific">Halomonas korlensis</name>
    <dbReference type="NCBI Taxonomy" id="463301"/>
    <lineage>
        <taxon>Bacteria</taxon>
        <taxon>Pseudomonadati</taxon>
        <taxon>Pseudomonadota</taxon>
        <taxon>Gammaproteobacteria</taxon>
        <taxon>Oceanospirillales</taxon>
        <taxon>Halomonadaceae</taxon>
        <taxon>Halomonas</taxon>
    </lineage>
</organism>
<evidence type="ECO:0000313" key="2">
    <source>
        <dbReference type="Proteomes" id="UP000198693"/>
    </source>
</evidence>
<gene>
    <name evidence="1" type="ORF">SAMN04487955_101453</name>
</gene>
<accession>A0A1I7FFN4</accession>
<keyword evidence="2" id="KW-1185">Reference proteome</keyword>